<feature type="binding site" evidence="2">
    <location>
        <position position="261"/>
    </location>
    <ligand>
        <name>FAD</name>
        <dbReference type="ChEBI" id="CHEBI:57692"/>
    </ligand>
</feature>
<keyword evidence="2 3" id="KW-0274">FAD</keyword>
<evidence type="ECO:0000256" key="2">
    <source>
        <dbReference type="PIRSR" id="PIRSR000137-2"/>
    </source>
</evidence>
<dbReference type="InterPro" id="IPR012132">
    <property type="entry name" value="GMC_OxRdtase"/>
</dbReference>
<reference evidence="7" key="1">
    <citation type="submission" date="2017-02" db="EMBL/GenBank/DDBJ databases">
        <authorList>
            <person name="Tafer H."/>
            <person name="Lopandic K."/>
        </authorList>
    </citation>
    <scope>NUCLEOTIDE SEQUENCE [LARGE SCALE GENOMIC DNA]</scope>
    <source>
        <strain evidence="7">CBS 366.77</strain>
    </source>
</reference>
<dbReference type="Proteomes" id="UP000266188">
    <property type="component" value="Unassembled WGS sequence"/>
</dbReference>
<dbReference type="SUPFAM" id="SSF51905">
    <property type="entry name" value="FAD/NAD(P)-binding domain"/>
    <property type="match status" value="1"/>
</dbReference>
<dbReference type="PROSITE" id="PS00624">
    <property type="entry name" value="GMC_OXRED_2"/>
    <property type="match status" value="1"/>
</dbReference>
<dbReference type="InterPro" id="IPR007867">
    <property type="entry name" value="GMC_OxRtase_C"/>
</dbReference>
<evidence type="ECO:0000256" key="3">
    <source>
        <dbReference type="RuleBase" id="RU003968"/>
    </source>
</evidence>
<evidence type="ECO:0000259" key="5">
    <source>
        <dbReference type="PROSITE" id="PS00624"/>
    </source>
</evidence>
<protein>
    <submittedName>
        <fullName evidence="6">GMC oxidoreductase</fullName>
    </submittedName>
</protein>
<dbReference type="PANTHER" id="PTHR11552:SF210">
    <property type="entry name" value="GLUCOSE-METHANOL-CHOLINE OXIDOREDUCTASE N-TERMINAL DOMAIN-CONTAINING PROTEIN-RELATED"/>
    <property type="match status" value="1"/>
</dbReference>
<sequence>MSVQTDPKDAAQAPTCSIEEFTNTKFDYLICGGGTAGCVIAARLSEDPNVTVGVIEAGKYRIGDPLVDTPSAFFNMFENPDYDWCMYTAPQHANNNKIHHMPRGKLLGGSSGINYMMYVRGSLQDYDDWAALAGDDAWSAKYMQHYMRKHQTLEPFDPAITDRSTMPLVGEFHGNSGPVRTGFNDTIMPLENDIIKAADEVSGITNKPVDPWSGDHIGFYNTLGAVVRTGPDRGKRSYAARGYYVPNQKRPNLKVLCEALVNKVTLDDENKRATGVNLSFGGHEYEVAASREVVVCGGTIKSPQILELSGIGDPSVLKAAGVECKVENAGVGANFQDHSLSVVIIEVSPEVATGDTLHLLPEAMKAAIEQYEKNKGGPLSSVSSMQGFWPIKRSMSETELASVIQSIRDIKPTSPFHEKQLAQVISHLESDSSANMQLVLVPVTAEIDGIEHQRKIFPPREAGKPAGVTFAICLQYPVSRGYVHIESSDPTKQPIIQPNYIGCEADVALIAAGLRWGDNVIQSQHLKPSVARRSFPDPSVNLQDLEQAKDVVRDTVIGEYHVCGSVAMGDALDSRLRVKGVEGLRVADASVFPNNVSGNIVSSVYAVAEKAADMIKEDWPLLN</sequence>
<comment type="caution">
    <text evidence="6">The sequence shown here is derived from an EMBL/GenBank/DDBJ whole genome shotgun (WGS) entry which is preliminary data.</text>
</comment>
<dbReference type="Pfam" id="PF05199">
    <property type="entry name" value="GMC_oxred_C"/>
    <property type="match status" value="1"/>
</dbReference>
<dbReference type="PROSITE" id="PS00623">
    <property type="entry name" value="GMC_OXRED_1"/>
    <property type="match status" value="1"/>
</dbReference>
<evidence type="ECO:0000256" key="1">
    <source>
        <dbReference type="ARBA" id="ARBA00010790"/>
    </source>
</evidence>
<comment type="cofactor">
    <cofactor evidence="2">
        <name>FAD</name>
        <dbReference type="ChEBI" id="CHEBI:57692"/>
    </cofactor>
</comment>
<dbReference type="SUPFAM" id="SSF54373">
    <property type="entry name" value="FAD-linked reductases, C-terminal domain"/>
    <property type="match status" value="1"/>
</dbReference>
<keyword evidence="7" id="KW-1185">Reference proteome</keyword>
<dbReference type="STRING" id="2070753.A0A3A2ZNN0"/>
<accession>A0A3A2ZNN0</accession>
<dbReference type="OrthoDB" id="269227at2759"/>
<keyword evidence="3" id="KW-0285">Flavoprotein</keyword>
<dbReference type="Gene3D" id="3.30.560.10">
    <property type="entry name" value="Glucose Oxidase, domain 3"/>
    <property type="match status" value="1"/>
</dbReference>
<dbReference type="AlphaFoldDB" id="A0A3A2ZNN0"/>
<evidence type="ECO:0000313" key="6">
    <source>
        <dbReference type="EMBL" id="RJE19485.1"/>
    </source>
</evidence>
<dbReference type="EMBL" id="MVGC01000400">
    <property type="protein sequence ID" value="RJE19485.1"/>
    <property type="molecule type" value="Genomic_DNA"/>
</dbReference>
<feature type="domain" description="Glucose-methanol-choline oxidoreductase N-terminal" evidence="5">
    <location>
        <begin position="298"/>
        <end position="312"/>
    </location>
</feature>
<dbReference type="PANTHER" id="PTHR11552">
    <property type="entry name" value="GLUCOSE-METHANOL-CHOLINE GMC OXIDOREDUCTASE"/>
    <property type="match status" value="1"/>
</dbReference>
<proteinExistence type="inferred from homology"/>
<evidence type="ECO:0000259" key="4">
    <source>
        <dbReference type="PROSITE" id="PS00623"/>
    </source>
</evidence>
<dbReference type="GO" id="GO:0050660">
    <property type="term" value="F:flavin adenine dinucleotide binding"/>
    <property type="evidence" value="ECO:0007669"/>
    <property type="project" value="InterPro"/>
</dbReference>
<dbReference type="PIRSF" id="PIRSF000137">
    <property type="entry name" value="Alcohol_oxidase"/>
    <property type="match status" value="1"/>
</dbReference>
<name>A0A3A2ZNN0_9EURO</name>
<dbReference type="Gene3D" id="3.50.50.60">
    <property type="entry name" value="FAD/NAD(P)-binding domain"/>
    <property type="match status" value="1"/>
</dbReference>
<gene>
    <name evidence="6" type="ORF">PHISCL_08170</name>
</gene>
<comment type="similarity">
    <text evidence="1 3">Belongs to the GMC oxidoreductase family.</text>
</comment>
<dbReference type="GO" id="GO:0016614">
    <property type="term" value="F:oxidoreductase activity, acting on CH-OH group of donors"/>
    <property type="evidence" value="ECO:0007669"/>
    <property type="project" value="InterPro"/>
</dbReference>
<dbReference type="InterPro" id="IPR036188">
    <property type="entry name" value="FAD/NAD-bd_sf"/>
</dbReference>
<feature type="domain" description="Glucose-methanol-choline oxidoreductase N-terminal" evidence="4">
    <location>
        <begin position="104"/>
        <end position="127"/>
    </location>
</feature>
<evidence type="ECO:0000313" key="7">
    <source>
        <dbReference type="Proteomes" id="UP000266188"/>
    </source>
</evidence>
<dbReference type="Pfam" id="PF00732">
    <property type="entry name" value="GMC_oxred_N"/>
    <property type="match status" value="1"/>
</dbReference>
<organism evidence="6 7">
    <name type="scientific">Aspergillus sclerotialis</name>
    <dbReference type="NCBI Taxonomy" id="2070753"/>
    <lineage>
        <taxon>Eukaryota</taxon>
        <taxon>Fungi</taxon>
        <taxon>Dikarya</taxon>
        <taxon>Ascomycota</taxon>
        <taxon>Pezizomycotina</taxon>
        <taxon>Eurotiomycetes</taxon>
        <taxon>Eurotiomycetidae</taxon>
        <taxon>Eurotiales</taxon>
        <taxon>Aspergillaceae</taxon>
        <taxon>Aspergillus</taxon>
        <taxon>Aspergillus subgen. Polypaecilum</taxon>
    </lineage>
</organism>
<dbReference type="InterPro" id="IPR000172">
    <property type="entry name" value="GMC_OxRdtase_N"/>
</dbReference>